<dbReference type="EC" id="1.-.-.-" evidence="9"/>
<dbReference type="Pfam" id="PF02770">
    <property type="entry name" value="Acyl-CoA_dh_M"/>
    <property type="match status" value="1"/>
</dbReference>
<evidence type="ECO:0000313" key="9">
    <source>
        <dbReference type="EMBL" id="MFI1718193.1"/>
    </source>
</evidence>
<dbReference type="Pfam" id="PF00441">
    <property type="entry name" value="Acyl-CoA_dh_1"/>
    <property type="match status" value="1"/>
</dbReference>
<dbReference type="Gene3D" id="1.10.540.10">
    <property type="entry name" value="Acyl-CoA dehydrogenase/oxidase, N-terminal domain"/>
    <property type="match status" value="1"/>
</dbReference>
<keyword evidence="5 9" id="KW-0560">Oxidoreductase</keyword>
<accession>A0ABW7UF25</accession>
<gene>
    <name evidence="9" type="ORF">ACH407_32115</name>
</gene>
<dbReference type="Pfam" id="PF02771">
    <property type="entry name" value="Acyl-CoA_dh_N"/>
    <property type="match status" value="1"/>
</dbReference>
<dbReference type="InterPro" id="IPR037069">
    <property type="entry name" value="AcylCoA_DH/ox_N_sf"/>
</dbReference>
<dbReference type="RefSeq" id="WP_398712897.1">
    <property type="nucleotide sequence ID" value="NZ_JBIRUI010000020.1"/>
</dbReference>
<sequence>MRPLLTAGLRARLSESADKTDHAGEPDREVLAALRTSGLLGTAVPVSHGGSGGDAVAVNRVVEEIARVNPSVAIIAFQHFAVSARITEWGTEEQRERWLPRLADGTWIAASAWSETGAGAAKRNLASGGERLADGRWRLDGSKTFTTGAGVADLYLVLVQTARPADTGTGYGADGQTFFLVEADNPGLVPDLGLDLAGMRGSATGLIALNGCVVPDTDRLGPTGAAASIIAGVRESGASLGAVSVGIAQAAFDLAFRHAEGHGLLDLPGVRHRLVDLATRVETARAVVAGAGARTSASPGLTTLHSKLHASVAAEEICLDVARTLGSAGYREGAPIGRLLADARGIAFMGPTNDLCRDLVAASWTD</sequence>
<keyword evidence="4 5" id="KW-0274">FAD</keyword>
<dbReference type="InterPro" id="IPR006091">
    <property type="entry name" value="Acyl-CoA_Oxase/DH_mid-dom"/>
</dbReference>
<dbReference type="GO" id="GO:0016491">
    <property type="term" value="F:oxidoreductase activity"/>
    <property type="evidence" value="ECO:0007669"/>
    <property type="project" value="UniProtKB-KW"/>
</dbReference>
<organism evidence="9 10">
    <name type="scientific">Streptomyces litmocidini</name>
    <dbReference type="NCBI Taxonomy" id="67318"/>
    <lineage>
        <taxon>Bacteria</taxon>
        <taxon>Bacillati</taxon>
        <taxon>Actinomycetota</taxon>
        <taxon>Actinomycetes</taxon>
        <taxon>Kitasatosporales</taxon>
        <taxon>Streptomycetaceae</taxon>
        <taxon>Streptomyces</taxon>
    </lineage>
</organism>
<dbReference type="InterPro" id="IPR009100">
    <property type="entry name" value="AcylCoA_DH/oxidase_NM_dom_sf"/>
</dbReference>
<name>A0ABW7UF25_9ACTN</name>
<evidence type="ECO:0000259" key="7">
    <source>
        <dbReference type="Pfam" id="PF02770"/>
    </source>
</evidence>
<reference evidence="9 10" key="1">
    <citation type="submission" date="2024-10" db="EMBL/GenBank/DDBJ databases">
        <title>The Natural Products Discovery Center: Release of the First 8490 Sequenced Strains for Exploring Actinobacteria Biosynthetic Diversity.</title>
        <authorList>
            <person name="Kalkreuter E."/>
            <person name="Kautsar S.A."/>
            <person name="Yang D."/>
            <person name="Bader C.D."/>
            <person name="Teijaro C.N."/>
            <person name="Fluegel L."/>
            <person name="Davis C.M."/>
            <person name="Simpson J.R."/>
            <person name="Lauterbach L."/>
            <person name="Steele A.D."/>
            <person name="Gui C."/>
            <person name="Meng S."/>
            <person name="Li G."/>
            <person name="Viehrig K."/>
            <person name="Ye F."/>
            <person name="Su P."/>
            <person name="Kiefer A.F."/>
            <person name="Nichols A."/>
            <person name="Cepeda A.J."/>
            <person name="Yan W."/>
            <person name="Fan B."/>
            <person name="Jiang Y."/>
            <person name="Adhikari A."/>
            <person name="Zheng C.-J."/>
            <person name="Schuster L."/>
            <person name="Cowan T.M."/>
            <person name="Smanski M.J."/>
            <person name="Chevrette M.G."/>
            <person name="De Carvalho L.P.S."/>
            <person name="Shen B."/>
        </authorList>
    </citation>
    <scope>NUCLEOTIDE SEQUENCE [LARGE SCALE GENOMIC DNA]</scope>
    <source>
        <strain evidence="9 10">NPDC020602</strain>
    </source>
</reference>
<comment type="caution">
    <text evidence="9">The sequence shown here is derived from an EMBL/GenBank/DDBJ whole genome shotgun (WGS) entry which is preliminary data.</text>
</comment>
<dbReference type="InterPro" id="IPR046373">
    <property type="entry name" value="Acyl-CoA_Oxase/DH_mid-dom_sf"/>
</dbReference>
<dbReference type="Proteomes" id="UP001611339">
    <property type="component" value="Unassembled WGS sequence"/>
</dbReference>
<dbReference type="InterPro" id="IPR009075">
    <property type="entry name" value="AcylCo_DH/oxidase_C"/>
</dbReference>
<evidence type="ECO:0000256" key="3">
    <source>
        <dbReference type="ARBA" id="ARBA00022630"/>
    </source>
</evidence>
<dbReference type="PANTHER" id="PTHR43884:SF12">
    <property type="entry name" value="ISOVALERYL-COA DEHYDROGENASE, MITOCHONDRIAL-RELATED"/>
    <property type="match status" value="1"/>
</dbReference>
<evidence type="ECO:0000259" key="8">
    <source>
        <dbReference type="Pfam" id="PF02771"/>
    </source>
</evidence>
<comment type="cofactor">
    <cofactor evidence="1 5">
        <name>FAD</name>
        <dbReference type="ChEBI" id="CHEBI:57692"/>
    </cofactor>
</comment>
<dbReference type="Gene3D" id="1.20.140.10">
    <property type="entry name" value="Butyryl-CoA Dehydrogenase, subunit A, domain 3"/>
    <property type="match status" value="1"/>
</dbReference>
<dbReference type="InterPro" id="IPR013786">
    <property type="entry name" value="AcylCoA_DH/ox_N"/>
</dbReference>
<evidence type="ECO:0000313" key="10">
    <source>
        <dbReference type="Proteomes" id="UP001611339"/>
    </source>
</evidence>
<dbReference type="SUPFAM" id="SSF56645">
    <property type="entry name" value="Acyl-CoA dehydrogenase NM domain-like"/>
    <property type="match status" value="1"/>
</dbReference>
<evidence type="ECO:0000256" key="1">
    <source>
        <dbReference type="ARBA" id="ARBA00001974"/>
    </source>
</evidence>
<dbReference type="SUPFAM" id="SSF47203">
    <property type="entry name" value="Acyl-CoA dehydrogenase C-terminal domain-like"/>
    <property type="match status" value="1"/>
</dbReference>
<comment type="similarity">
    <text evidence="2 5">Belongs to the acyl-CoA dehydrogenase family.</text>
</comment>
<evidence type="ECO:0000259" key="6">
    <source>
        <dbReference type="Pfam" id="PF00441"/>
    </source>
</evidence>
<keyword evidence="3 5" id="KW-0285">Flavoprotein</keyword>
<dbReference type="PANTHER" id="PTHR43884">
    <property type="entry name" value="ACYL-COA DEHYDROGENASE"/>
    <property type="match status" value="1"/>
</dbReference>
<protein>
    <submittedName>
        <fullName evidence="9">Acyl-CoA dehydrogenase family protein</fullName>
        <ecNumber evidence="9">1.-.-.-</ecNumber>
    </submittedName>
</protein>
<feature type="domain" description="Acyl-CoA dehydrogenase/oxidase C-terminal" evidence="6">
    <location>
        <begin position="238"/>
        <end position="363"/>
    </location>
</feature>
<keyword evidence="10" id="KW-1185">Reference proteome</keyword>
<feature type="domain" description="Acyl-CoA dehydrogenase/oxidase N-terminal" evidence="8">
    <location>
        <begin position="10"/>
        <end position="105"/>
    </location>
</feature>
<dbReference type="Gene3D" id="2.40.110.10">
    <property type="entry name" value="Butyryl-CoA Dehydrogenase, subunit A, domain 2"/>
    <property type="match status" value="1"/>
</dbReference>
<evidence type="ECO:0000256" key="2">
    <source>
        <dbReference type="ARBA" id="ARBA00009347"/>
    </source>
</evidence>
<evidence type="ECO:0000256" key="5">
    <source>
        <dbReference type="RuleBase" id="RU362125"/>
    </source>
</evidence>
<feature type="domain" description="Acyl-CoA oxidase/dehydrogenase middle" evidence="7">
    <location>
        <begin position="111"/>
        <end position="210"/>
    </location>
</feature>
<evidence type="ECO:0000256" key="4">
    <source>
        <dbReference type="ARBA" id="ARBA00022827"/>
    </source>
</evidence>
<proteinExistence type="inferred from homology"/>
<dbReference type="EMBL" id="JBIRUI010000020">
    <property type="protein sequence ID" value="MFI1718193.1"/>
    <property type="molecule type" value="Genomic_DNA"/>
</dbReference>
<dbReference type="InterPro" id="IPR036250">
    <property type="entry name" value="AcylCo_DH-like_C"/>
</dbReference>